<dbReference type="PANTHER" id="PTHR30386">
    <property type="entry name" value="MEMBRANE FUSION SUBUNIT OF EMRAB-TOLC MULTIDRUG EFFLUX PUMP"/>
    <property type="match status" value="1"/>
</dbReference>
<keyword evidence="2" id="KW-1133">Transmembrane helix</keyword>
<protein>
    <submittedName>
        <fullName evidence="3">HlyD family secretion protein</fullName>
    </submittedName>
</protein>
<dbReference type="EMBL" id="CP094358">
    <property type="protein sequence ID" value="UOB17501.1"/>
    <property type="molecule type" value="Genomic_DNA"/>
</dbReference>
<evidence type="ECO:0000313" key="4">
    <source>
        <dbReference type="Proteomes" id="UP000831290"/>
    </source>
</evidence>
<dbReference type="Proteomes" id="UP000831290">
    <property type="component" value="Chromosome"/>
</dbReference>
<keyword evidence="1" id="KW-0175">Coiled coil</keyword>
<gene>
    <name evidence="3" type="ORF">MQE35_17410</name>
</gene>
<name>A0A9E7CT54_9FLAO</name>
<dbReference type="InterPro" id="IPR011053">
    <property type="entry name" value="Single_hybrid_motif"/>
</dbReference>
<evidence type="ECO:0000313" key="3">
    <source>
        <dbReference type="EMBL" id="UOB17501.1"/>
    </source>
</evidence>
<feature type="transmembrane region" description="Helical" evidence="2">
    <location>
        <begin position="36"/>
        <end position="53"/>
    </location>
</feature>
<feature type="coiled-coil region" evidence="1">
    <location>
        <begin position="206"/>
        <end position="247"/>
    </location>
</feature>
<keyword evidence="2" id="KW-0812">Transmembrane</keyword>
<dbReference type="Gene3D" id="2.40.50.100">
    <property type="match status" value="1"/>
</dbReference>
<organism evidence="3 4">
    <name type="scientific">Abyssalbus ytuae</name>
    <dbReference type="NCBI Taxonomy" id="2926907"/>
    <lineage>
        <taxon>Bacteria</taxon>
        <taxon>Pseudomonadati</taxon>
        <taxon>Bacteroidota</taxon>
        <taxon>Flavobacteriia</taxon>
        <taxon>Flavobacteriales</taxon>
        <taxon>Flavobacteriaceae</taxon>
        <taxon>Abyssalbus</taxon>
    </lineage>
</organism>
<proteinExistence type="predicted"/>
<dbReference type="KEGG" id="fbm:MQE35_17410"/>
<evidence type="ECO:0000256" key="2">
    <source>
        <dbReference type="SAM" id="Phobius"/>
    </source>
</evidence>
<evidence type="ECO:0000256" key="1">
    <source>
        <dbReference type="SAM" id="Coils"/>
    </source>
</evidence>
<reference evidence="3" key="1">
    <citation type="submission" date="2022-03" db="EMBL/GenBank/DDBJ databases">
        <title>Description of Abyssus ytuae gen. nov., sp. nov., a novel member of the family Flavobacteriaceae isolated from the sediment of Mariana Trench.</title>
        <authorList>
            <person name="Zhang J."/>
            <person name="Xu X."/>
        </authorList>
    </citation>
    <scope>NUCLEOTIDE SEQUENCE</scope>
    <source>
        <strain evidence="3">MT3330</strain>
    </source>
</reference>
<accession>A0A9E7CT54</accession>
<sequence length="451" mass="51199">MLNITQNKLNEKVDISNYKSVTTVSNKTHFKMFNRLLKVFFIICLFSMFLPWTQNIKGRGYVTTLLPGQRPQTIHSAIAGRIEKWYVREGDLVRKGDTILFISEIKDDYFDPMLVERTGQQVKAKELSVVSYTEKVKVLDKQITAIQNEQGLKLQQAQNKLRQSQLKVKSDSIDLKAAETQLSIATRQYDRVVQLHSEGLKAMTDVEEKQLKLQESQAKIISAENKLLAAKNEVINAEVELNRIRAEYTDKISKAESDKFTALSNQYDAEAQVTKLQNQQTNYEVRTGLHYITAPQSGYINKALQSGLGETFKEGAAIVGIMPDKFDMAVETYVEPIDLPLIHVGEKIRIQFDGWPTIFFSGWPNVSYGTYGGKIVAIENFISENGKYRILVAPDPGENPWPDVRVGSGAFTMALLKDVPVWFELWRKLNGFPPNYYKPVTPDNTGQKDKK</sequence>
<keyword evidence="2" id="KW-0472">Membrane</keyword>
<dbReference type="RefSeq" id="WP_255842999.1">
    <property type="nucleotide sequence ID" value="NZ_CP094358.1"/>
</dbReference>
<dbReference type="AlphaFoldDB" id="A0A9E7CT54"/>
<dbReference type="SUPFAM" id="SSF51230">
    <property type="entry name" value="Single hybrid motif"/>
    <property type="match status" value="1"/>
</dbReference>
<keyword evidence="4" id="KW-1185">Reference proteome</keyword>
<dbReference type="InterPro" id="IPR050739">
    <property type="entry name" value="MFP"/>
</dbReference>